<dbReference type="InterPro" id="IPR007890">
    <property type="entry name" value="CHASE2"/>
</dbReference>
<feature type="transmembrane region" description="Helical" evidence="2">
    <location>
        <begin position="314"/>
        <end position="332"/>
    </location>
</feature>
<dbReference type="PANTHER" id="PTHR43081:SF1">
    <property type="entry name" value="ADENYLATE CYCLASE, TERMINAL-DIFFERENTIATION SPECIFIC"/>
    <property type="match status" value="1"/>
</dbReference>
<protein>
    <submittedName>
        <fullName evidence="4">Adenylate/guanylate cyclase</fullName>
    </submittedName>
</protein>
<dbReference type="Pfam" id="PF00211">
    <property type="entry name" value="Guanylate_cyc"/>
    <property type="match status" value="1"/>
</dbReference>
<dbReference type="GO" id="GO:0004016">
    <property type="term" value="F:adenylate cyclase activity"/>
    <property type="evidence" value="ECO:0007669"/>
    <property type="project" value="UniProtKB-ARBA"/>
</dbReference>
<keyword evidence="2" id="KW-0472">Membrane</keyword>
<evidence type="ECO:0000313" key="4">
    <source>
        <dbReference type="EMBL" id="CUR30507.1"/>
    </source>
</evidence>
<dbReference type="InterPro" id="IPR001054">
    <property type="entry name" value="A/G_cyclase"/>
</dbReference>
<dbReference type="GO" id="GO:0009190">
    <property type="term" value="P:cyclic nucleotide biosynthetic process"/>
    <property type="evidence" value="ECO:0007669"/>
    <property type="project" value="InterPro"/>
</dbReference>
<keyword evidence="2" id="KW-0812">Transmembrane</keyword>
<dbReference type="Gene3D" id="3.30.70.1230">
    <property type="entry name" value="Nucleotide cyclase"/>
    <property type="match status" value="1"/>
</dbReference>
<reference evidence="5" key="1">
    <citation type="submission" date="2015-10" db="EMBL/GenBank/DDBJ databases">
        <authorList>
            <person name="Regsiter A."/>
            <person name="william w."/>
        </authorList>
    </citation>
    <scope>NUCLEOTIDE SEQUENCE [LARGE SCALE GENOMIC DNA]</scope>
</reference>
<keyword evidence="2" id="KW-1133">Transmembrane helix</keyword>
<dbReference type="Proteomes" id="UP000184315">
    <property type="component" value="Unassembled WGS sequence"/>
</dbReference>
<keyword evidence="5" id="KW-1185">Reference proteome</keyword>
<organism evidence="4 5">
    <name type="scientific">Planktothrix tepida PCC 9214</name>
    <dbReference type="NCBI Taxonomy" id="671072"/>
    <lineage>
        <taxon>Bacteria</taxon>
        <taxon>Bacillati</taxon>
        <taxon>Cyanobacteriota</taxon>
        <taxon>Cyanophyceae</taxon>
        <taxon>Oscillatoriophycideae</taxon>
        <taxon>Oscillatoriales</taxon>
        <taxon>Microcoleaceae</taxon>
        <taxon>Planktothrix</taxon>
    </lineage>
</organism>
<dbReference type="AlphaFoldDB" id="A0A1J1LCV7"/>
<dbReference type="CDD" id="cd07302">
    <property type="entry name" value="CHD"/>
    <property type="match status" value="1"/>
</dbReference>
<feature type="domain" description="Guanylate cyclase" evidence="3">
    <location>
        <begin position="433"/>
        <end position="571"/>
    </location>
</feature>
<dbReference type="OrthoDB" id="436993at2"/>
<evidence type="ECO:0000313" key="5">
    <source>
        <dbReference type="Proteomes" id="UP000184315"/>
    </source>
</evidence>
<dbReference type="SMART" id="SM01080">
    <property type="entry name" value="CHASE2"/>
    <property type="match status" value="1"/>
</dbReference>
<sequence length="624" mass="69231">MNLKFKLPVKLRTVIIPSLTIIGLLVIRQLGGLQPLELAAFDSMVRVRPQADPDPRLLIVEITEDDLQSIEQWPVPDEILAQVLANLQRYNPRVIGIDLFRDIAIHPGHKALVQQLQKPNIIGINLIGDEDIRTIPPPPKLPSKRIGFVNIPVDPDGVVRRQLMFTSGLKSFSVQLALAYLKPLGIKPKLTVNKEYQLGNVIFKKLESNSGGYQNIDAGGYKLLLNYRTPKNLAHTVTLTDILQNKINPNLVKDKIVLIGTSAPSIKDVFPTPYSSSQIRLREMPGVVIHGHAISQILSAVLDEKPLFRFWSELVEILWIFTWAILGGYLGFKWKKTSLLIGGSLLCLSGLGLISYGLFLRMFWVPVAAPMLGFILTFTGTVIAQVRESQQQQYMVMKLLGQQTSSDIAETLWTERSHLINSGLLPPKTLTATILFTDLKNFSTIAEKQSSESLMIWLNEYLSAMTDIVLKHQGIVSKFTGDGLMAAFGVPVARTTFEAIAKDAENAVNAALEMGQHLQQLNEQWQQQGLPSVGMRVGIYTGTVTVGSLGGKNRLEYGLIGDSVNIASRLESCEKHREGGICRILIAQETLNYLKGRFVVESWGELTLKGKEIPITVYQVLGKF</sequence>
<evidence type="ECO:0000259" key="3">
    <source>
        <dbReference type="PROSITE" id="PS50125"/>
    </source>
</evidence>
<dbReference type="PANTHER" id="PTHR43081">
    <property type="entry name" value="ADENYLATE CYCLASE, TERMINAL-DIFFERENTIATION SPECIFIC-RELATED"/>
    <property type="match status" value="1"/>
</dbReference>
<dbReference type="SMART" id="SM00044">
    <property type="entry name" value="CYCc"/>
    <property type="match status" value="1"/>
</dbReference>
<evidence type="ECO:0000256" key="2">
    <source>
        <dbReference type="SAM" id="Phobius"/>
    </source>
</evidence>
<dbReference type="EMBL" id="CZDF01000132">
    <property type="protein sequence ID" value="CUR30507.1"/>
    <property type="molecule type" value="Genomic_DNA"/>
</dbReference>
<dbReference type="PROSITE" id="PS50125">
    <property type="entry name" value="GUANYLATE_CYCLASE_2"/>
    <property type="match status" value="1"/>
</dbReference>
<dbReference type="InterPro" id="IPR050697">
    <property type="entry name" value="Adenylyl/Guanylyl_Cyclase_3/4"/>
</dbReference>
<accession>A0A1J1LCV7</accession>
<feature type="transmembrane region" description="Helical" evidence="2">
    <location>
        <begin position="339"/>
        <end position="359"/>
    </location>
</feature>
<dbReference type="Pfam" id="PF05226">
    <property type="entry name" value="CHASE2"/>
    <property type="match status" value="1"/>
</dbReference>
<name>A0A1J1LCV7_9CYAN</name>
<dbReference type="GO" id="GO:0035556">
    <property type="term" value="P:intracellular signal transduction"/>
    <property type="evidence" value="ECO:0007669"/>
    <property type="project" value="InterPro"/>
</dbReference>
<dbReference type="InterPro" id="IPR029787">
    <property type="entry name" value="Nucleotide_cyclase"/>
</dbReference>
<gene>
    <name evidence="4" type="ORF">PL9214290097</name>
</gene>
<dbReference type="STRING" id="671072.PL9214290097"/>
<proteinExistence type="inferred from homology"/>
<feature type="transmembrane region" description="Helical" evidence="2">
    <location>
        <begin position="365"/>
        <end position="386"/>
    </location>
</feature>
<comment type="similarity">
    <text evidence="1">Belongs to the adenylyl cyclase class-3 family.</text>
</comment>
<dbReference type="SUPFAM" id="SSF55073">
    <property type="entry name" value="Nucleotide cyclase"/>
    <property type="match status" value="1"/>
</dbReference>
<dbReference type="RefSeq" id="WP_072717511.1">
    <property type="nucleotide sequence ID" value="NZ_LN889782.1"/>
</dbReference>
<evidence type="ECO:0000256" key="1">
    <source>
        <dbReference type="ARBA" id="ARBA00005381"/>
    </source>
</evidence>